<dbReference type="eggNOG" id="KOG4157">
    <property type="taxonomic scope" value="Eukaryota"/>
</dbReference>
<evidence type="ECO:0000313" key="5">
    <source>
        <dbReference type="Proteomes" id="UP000014074"/>
    </source>
</evidence>
<feature type="domain" description="DUF1996" evidence="3">
    <location>
        <begin position="163"/>
        <end position="194"/>
    </location>
</feature>
<dbReference type="InterPro" id="IPR018535">
    <property type="entry name" value="DUF1996"/>
</dbReference>
<evidence type="ECO:0000256" key="1">
    <source>
        <dbReference type="SAM" id="MobiDB-lite"/>
    </source>
</evidence>
<dbReference type="KEGG" id="tmn:UCRPA7_4997"/>
<name>R8BJF7_PHAM7</name>
<dbReference type="PANTHER" id="PTHR43662:SF3">
    <property type="entry name" value="DOMAIN PROTEIN, PUTATIVE (AFU_ORTHOLOGUE AFUA_6G11970)-RELATED"/>
    <property type="match status" value="1"/>
</dbReference>
<dbReference type="EMBL" id="KB933149">
    <property type="protein sequence ID" value="EON99478.1"/>
    <property type="molecule type" value="Genomic_DNA"/>
</dbReference>
<dbReference type="OrthoDB" id="74764at2759"/>
<dbReference type="RefSeq" id="XP_007915739.1">
    <property type="nucleotide sequence ID" value="XM_007917548.1"/>
</dbReference>
<keyword evidence="2" id="KW-0732">Signal</keyword>
<dbReference type="Pfam" id="PF09362">
    <property type="entry name" value="DUF1996"/>
    <property type="match status" value="2"/>
</dbReference>
<keyword evidence="5" id="KW-1185">Reference proteome</keyword>
<dbReference type="AlphaFoldDB" id="R8BJF7"/>
<protein>
    <submittedName>
        <fullName evidence="4">Putative wsc domain-containing protein</fullName>
    </submittedName>
</protein>
<feature type="region of interest" description="Disordered" evidence="1">
    <location>
        <begin position="265"/>
        <end position="288"/>
    </location>
</feature>
<accession>R8BJF7</accession>
<dbReference type="Proteomes" id="UP000014074">
    <property type="component" value="Unassembled WGS sequence"/>
</dbReference>
<dbReference type="PANTHER" id="PTHR43662">
    <property type="match status" value="1"/>
</dbReference>
<gene>
    <name evidence="4" type="ORF">UCRPA7_4997</name>
</gene>
<feature type="signal peptide" evidence="2">
    <location>
        <begin position="1"/>
        <end position="23"/>
    </location>
</feature>
<feature type="chain" id="PRO_5004462813" evidence="2">
    <location>
        <begin position="24"/>
        <end position="288"/>
    </location>
</feature>
<evidence type="ECO:0000313" key="4">
    <source>
        <dbReference type="EMBL" id="EON99478.1"/>
    </source>
</evidence>
<dbReference type="HOGENOM" id="CLU_967043_0_0_1"/>
<evidence type="ECO:0000256" key="2">
    <source>
        <dbReference type="SAM" id="SignalP"/>
    </source>
</evidence>
<feature type="compositionally biased region" description="Basic and acidic residues" evidence="1">
    <location>
        <begin position="270"/>
        <end position="288"/>
    </location>
</feature>
<reference evidence="5" key="1">
    <citation type="journal article" date="2013" name="Genome Announc.">
        <title>Draft genome sequence of the ascomycete Phaeoacremonium aleophilum strain UCR-PA7, a causal agent of the esca disease complex in grapevines.</title>
        <authorList>
            <person name="Blanco-Ulate B."/>
            <person name="Rolshausen P."/>
            <person name="Cantu D."/>
        </authorList>
    </citation>
    <scope>NUCLEOTIDE SEQUENCE [LARGE SCALE GENOMIC DNA]</scope>
    <source>
        <strain evidence="5">UCR-PA7</strain>
    </source>
</reference>
<organism evidence="4 5">
    <name type="scientific">Phaeoacremonium minimum (strain UCR-PA7)</name>
    <name type="common">Esca disease fungus</name>
    <name type="synonym">Togninia minima</name>
    <dbReference type="NCBI Taxonomy" id="1286976"/>
    <lineage>
        <taxon>Eukaryota</taxon>
        <taxon>Fungi</taxon>
        <taxon>Dikarya</taxon>
        <taxon>Ascomycota</taxon>
        <taxon>Pezizomycotina</taxon>
        <taxon>Sordariomycetes</taxon>
        <taxon>Sordariomycetidae</taxon>
        <taxon>Togniniales</taxon>
        <taxon>Togniniaceae</taxon>
        <taxon>Phaeoacremonium</taxon>
    </lineage>
</organism>
<proteinExistence type="predicted"/>
<feature type="domain" description="DUF1996" evidence="3">
    <location>
        <begin position="39"/>
        <end position="149"/>
    </location>
</feature>
<sequence>MDSKMILLVAILSLCGLLNTAQAYFVINCGKPVVSERVDPISDAGRPAHHAHDVLGGSGFNFTMDYSDTQSSNCTTCRVTKDLSNYWFPKIQHYDPTDPGFEGKPYFNPFPHEFRMIAGDSQRRNYDETIPAQRAIQWVCIGGENENLPMTDSCCLSVENGHFDELRQEGDQPYVLANGDPTGMGMHGDFLNGWDTEVLDHAINDETCGDSASGTIEKCVPLQPYLQDVGLVQCKINERVDEKIHGVLTKLPGCNKIQNGPGNATMQPCHNEHKNQGRLEVERERTRF</sequence>
<evidence type="ECO:0000259" key="3">
    <source>
        <dbReference type="Pfam" id="PF09362"/>
    </source>
</evidence>
<dbReference type="GeneID" id="19325506"/>